<organism evidence="2">
    <name type="scientific">Anopheles sinensis</name>
    <name type="common">Mosquito</name>
    <dbReference type="NCBI Taxonomy" id="74873"/>
    <lineage>
        <taxon>Eukaryota</taxon>
        <taxon>Metazoa</taxon>
        <taxon>Ecdysozoa</taxon>
        <taxon>Arthropoda</taxon>
        <taxon>Hexapoda</taxon>
        <taxon>Insecta</taxon>
        <taxon>Pterygota</taxon>
        <taxon>Neoptera</taxon>
        <taxon>Endopterygota</taxon>
        <taxon>Diptera</taxon>
        <taxon>Nematocera</taxon>
        <taxon>Culicoidea</taxon>
        <taxon>Culicidae</taxon>
        <taxon>Anophelinae</taxon>
        <taxon>Anopheles</taxon>
    </lineage>
</organism>
<dbReference type="Proteomes" id="UP000030765">
    <property type="component" value="Unassembled WGS sequence"/>
</dbReference>
<evidence type="ECO:0000313" key="2">
    <source>
        <dbReference type="EMBL" id="KFB41365.1"/>
    </source>
</evidence>
<feature type="compositionally biased region" description="Basic and acidic residues" evidence="1">
    <location>
        <begin position="15"/>
        <end position="26"/>
    </location>
</feature>
<evidence type="ECO:0000313" key="4">
    <source>
        <dbReference type="Proteomes" id="UP000030765"/>
    </source>
</evidence>
<sequence length="139" mass="15865">MQSPRQQNKSVHHPPQRDDADRDMQRVETAPAAINTREPKACLEGITETEEQHLASIWTNVHRRTIQPQPKKMCRLKPRATTTQDGYRRTVCSLLICVSNRIGSGLGWRTAERDRLHSTPDARFSVLVEKNTNQPKTNA</sequence>
<proteinExistence type="predicted"/>
<name>A0A084VTS1_ANOSI</name>
<reference evidence="3" key="2">
    <citation type="submission" date="2020-05" db="UniProtKB">
        <authorList>
            <consortium name="EnsemblMetazoa"/>
        </authorList>
    </citation>
    <scope>IDENTIFICATION</scope>
</reference>
<evidence type="ECO:0000256" key="1">
    <source>
        <dbReference type="SAM" id="MobiDB-lite"/>
    </source>
</evidence>
<accession>A0A084VTS1</accession>
<evidence type="ECO:0000313" key="3">
    <source>
        <dbReference type="EnsemblMetazoa" id="ASIC008946-PA"/>
    </source>
</evidence>
<protein>
    <submittedName>
        <fullName evidence="2">Putative 2-oxoglutarate decarboxylase, component of the 2-oxoglutarate dehydrogenase complex (E1) (SucA)</fullName>
    </submittedName>
</protein>
<reference evidence="2 4" key="1">
    <citation type="journal article" date="2014" name="BMC Genomics">
        <title>Genome sequence of Anopheles sinensis provides insight into genetics basis of mosquito competence for malaria parasites.</title>
        <authorList>
            <person name="Zhou D."/>
            <person name="Zhang D."/>
            <person name="Ding G."/>
            <person name="Shi L."/>
            <person name="Hou Q."/>
            <person name="Ye Y."/>
            <person name="Xu Y."/>
            <person name="Zhou H."/>
            <person name="Xiong C."/>
            <person name="Li S."/>
            <person name="Yu J."/>
            <person name="Hong S."/>
            <person name="Yu X."/>
            <person name="Zou P."/>
            <person name="Chen C."/>
            <person name="Chang X."/>
            <person name="Wang W."/>
            <person name="Lv Y."/>
            <person name="Sun Y."/>
            <person name="Ma L."/>
            <person name="Shen B."/>
            <person name="Zhu C."/>
        </authorList>
    </citation>
    <scope>NUCLEOTIDE SEQUENCE [LARGE SCALE GENOMIC DNA]</scope>
</reference>
<feature type="region of interest" description="Disordered" evidence="1">
    <location>
        <begin position="1"/>
        <end position="40"/>
    </location>
</feature>
<keyword evidence="4" id="KW-1185">Reference proteome</keyword>
<dbReference type="VEuPathDB" id="VectorBase:ASIC008946"/>
<gene>
    <name evidence="2" type="ORF">ZHAS_00008946</name>
</gene>
<dbReference type="EMBL" id="KE525091">
    <property type="protein sequence ID" value="KFB41365.1"/>
    <property type="molecule type" value="Genomic_DNA"/>
</dbReference>
<dbReference type="AlphaFoldDB" id="A0A084VTS1"/>
<dbReference type="EnsemblMetazoa" id="ASIC008946-RA">
    <property type="protein sequence ID" value="ASIC008946-PA"/>
    <property type="gene ID" value="ASIC008946"/>
</dbReference>
<dbReference type="EMBL" id="ATLV01016458">
    <property type="status" value="NOT_ANNOTATED_CDS"/>
    <property type="molecule type" value="Genomic_DNA"/>
</dbReference>